<dbReference type="Pfam" id="PF13801">
    <property type="entry name" value="Metal_resist"/>
    <property type="match status" value="1"/>
</dbReference>
<dbReference type="InterPro" id="IPR012899">
    <property type="entry name" value="LTXXQ"/>
</dbReference>
<dbReference type="InterPro" id="IPR025961">
    <property type="entry name" value="Metal_resist"/>
</dbReference>
<dbReference type="RefSeq" id="WP_012227452.1">
    <property type="nucleotide sequence ID" value="NC_010125.1"/>
</dbReference>
<sequence>MKEAQIMFKKTIMAVTVLAGLSGTAAMAQDAPPPDGGMHGEWGHHGPHGGMHGDMGFLAGLNLTPAQHKQLHAIFAAAHKDHKGDWQQFHGLHQQIEELLLTPGPVDRAKLTALTQQIDAAHQAEAAERLDIAVKIHDILTPAQLAQAKERADKIHALHEQMRALMKPDQGPDGK</sequence>
<dbReference type="Gene3D" id="1.20.120.1490">
    <property type="match status" value="1"/>
</dbReference>
<feature type="chain" id="PRO_5002739321" description="LTXXQ motif family protein" evidence="5">
    <location>
        <begin position="29"/>
        <end position="175"/>
    </location>
</feature>
<evidence type="ECO:0000313" key="6">
    <source>
        <dbReference type="EMBL" id="CAP57036.1"/>
    </source>
</evidence>
<protein>
    <recommendedName>
        <fullName evidence="8">LTXXQ motif family protein</fullName>
    </recommendedName>
</protein>
<keyword evidence="4" id="KW-0574">Periplasm</keyword>
<dbReference type="CDD" id="cd09916">
    <property type="entry name" value="CpxP_like"/>
    <property type="match status" value="1"/>
</dbReference>
<dbReference type="InterPro" id="IPR052211">
    <property type="entry name" value="Cpx_auxiliary_protein"/>
</dbReference>
<evidence type="ECO:0000256" key="1">
    <source>
        <dbReference type="ARBA" id="ARBA00004418"/>
    </source>
</evidence>
<gene>
    <name evidence="6" type="ordered locus">GDI3093</name>
</gene>
<dbReference type="EMBL" id="AM889285">
    <property type="protein sequence ID" value="CAP57036.1"/>
    <property type="molecule type" value="Genomic_DNA"/>
</dbReference>
<organism evidence="6 7">
    <name type="scientific">Gluconacetobacter diazotrophicus (strain ATCC 49037 / DSM 5601 / CCUG 37298 / CIP 103539 / LMG 7603 / PAl5)</name>
    <dbReference type="NCBI Taxonomy" id="272568"/>
    <lineage>
        <taxon>Bacteria</taxon>
        <taxon>Pseudomonadati</taxon>
        <taxon>Pseudomonadota</taxon>
        <taxon>Alphaproteobacteria</taxon>
        <taxon>Acetobacterales</taxon>
        <taxon>Acetobacteraceae</taxon>
        <taxon>Gluconacetobacter</taxon>
    </lineage>
</organism>
<reference evidence="6 7" key="1">
    <citation type="journal article" date="2009" name="BMC Genomics">
        <title>Complete genome sequence of the sugarcane nitrogen-fixing endophyte Gluconacetobacter diazotrophicus Pal5.</title>
        <authorList>
            <person name="Bertalan M."/>
            <person name="Albano R."/>
            <person name="Padua V."/>
            <person name="Rouws L."/>
            <person name="Rojas C."/>
            <person name="Hemerly A."/>
            <person name="Teixeira K."/>
            <person name="Schwab S."/>
            <person name="Araujo J."/>
            <person name="Oliveira A."/>
            <person name="Franca L."/>
            <person name="Magalhaes V."/>
            <person name="Alqueres S."/>
            <person name="Cardoso A."/>
            <person name="Almeida W."/>
            <person name="Loureiro M.M."/>
            <person name="Nogueira E."/>
            <person name="Cidade D."/>
            <person name="Oliveira D."/>
            <person name="Simao T."/>
            <person name="Macedo J."/>
            <person name="Valadao A."/>
            <person name="Dreschsel M."/>
            <person name="Freitas F."/>
            <person name="Vidal M."/>
            <person name="Guedes H."/>
            <person name="Rodrigues E."/>
            <person name="Meneses C."/>
            <person name="Brioso P."/>
            <person name="Pozzer L."/>
            <person name="Figueiredo D."/>
            <person name="Montano H."/>
            <person name="Junior J."/>
            <person name="Filho G."/>
            <person name="Flores V."/>
            <person name="Ferreira B."/>
            <person name="Branco A."/>
            <person name="Gonzalez P."/>
            <person name="Guillobel H."/>
            <person name="Lemos M."/>
            <person name="Seibel L."/>
            <person name="Macedo J."/>
            <person name="Alves-Ferreira M."/>
            <person name="Sachetto-Martins G."/>
            <person name="Coelho A."/>
            <person name="Santos E."/>
            <person name="Amaral G."/>
            <person name="Neves A."/>
            <person name="Pacheco A.B."/>
            <person name="Carvalho D."/>
            <person name="Lery L."/>
            <person name="Bisch P."/>
            <person name="Rossle S.C."/>
            <person name="Urmenyi T."/>
            <person name="Kruger W.V."/>
            <person name="Martins O."/>
            <person name="Baldani J.I."/>
            <person name="Ferreira P.C."/>
        </authorList>
    </citation>
    <scope>NUCLEOTIDE SEQUENCE [LARGE SCALE GENOMIC DNA]</scope>
    <source>
        <strain evidence="7">ATCC 49037 / DSM 5601 / CCUG 37298 / CIP 103539 / LMG 7603 / PAl5</strain>
    </source>
</reference>
<dbReference type="PANTHER" id="PTHR38102">
    <property type="entry name" value="PERIPLASMIC CHAPERONE SPY"/>
    <property type="match status" value="1"/>
</dbReference>
<dbReference type="GO" id="GO:0051082">
    <property type="term" value="F:unfolded protein binding"/>
    <property type="evidence" value="ECO:0007669"/>
    <property type="project" value="TreeGrafter"/>
</dbReference>
<dbReference type="KEGG" id="gdi:GDI3093"/>
<comment type="subcellular location">
    <subcellularLocation>
        <location evidence="1">Periplasm</location>
    </subcellularLocation>
</comment>
<dbReference type="PIRSF" id="PIRSF034445">
    <property type="entry name" value="CpxP_Spy"/>
    <property type="match status" value="1"/>
</dbReference>
<evidence type="ECO:0000256" key="5">
    <source>
        <dbReference type="SAM" id="SignalP"/>
    </source>
</evidence>
<accession>A9HS71</accession>
<name>A9HS71_GLUDA</name>
<evidence type="ECO:0000313" key="7">
    <source>
        <dbReference type="Proteomes" id="UP000001176"/>
    </source>
</evidence>
<dbReference type="AlphaFoldDB" id="A9HS71"/>
<dbReference type="GO" id="GO:0030288">
    <property type="term" value="C:outer membrane-bounded periplasmic space"/>
    <property type="evidence" value="ECO:0007669"/>
    <property type="project" value="TreeGrafter"/>
</dbReference>
<evidence type="ECO:0000256" key="3">
    <source>
        <dbReference type="ARBA" id="ARBA00022729"/>
    </source>
</evidence>
<dbReference type="PANTHER" id="PTHR38102:SF1">
    <property type="entry name" value="PERIPLASMIC CHAPERONE SPY"/>
    <property type="match status" value="1"/>
</dbReference>
<feature type="signal peptide" evidence="5">
    <location>
        <begin position="1"/>
        <end position="28"/>
    </location>
</feature>
<proteinExistence type="inferred from homology"/>
<evidence type="ECO:0000256" key="4">
    <source>
        <dbReference type="ARBA" id="ARBA00022764"/>
    </source>
</evidence>
<keyword evidence="7" id="KW-1185">Reference proteome</keyword>
<keyword evidence="3 5" id="KW-0732">Signal</keyword>
<evidence type="ECO:0008006" key="8">
    <source>
        <dbReference type="Google" id="ProtNLM"/>
    </source>
</evidence>
<comment type="similarity">
    <text evidence="2">Belongs to the CpxP/Spy family.</text>
</comment>
<evidence type="ECO:0000256" key="2">
    <source>
        <dbReference type="ARBA" id="ARBA00008441"/>
    </source>
</evidence>
<dbReference type="Proteomes" id="UP000001176">
    <property type="component" value="Chromosome"/>
</dbReference>